<dbReference type="SUPFAM" id="SSF56672">
    <property type="entry name" value="DNA/RNA polymerases"/>
    <property type="match status" value="1"/>
</dbReference>
<sequence>MRVEAIQRKLLTEDNLTFAKACEVALSMEMASKNRLEFSTRVKGQATKVMDQILQGLEHVTCFLVTGKTREEHLRNLEEVLSRLESYGVRVKRGKCTFMQEKTYTSASDTLAFKGGTSTLYFQIQFTP</sequence>
<accession>A0AAW0PB90</accession>
<evidence type="ECO:0000313" key="2">
    <source>
        <dbReference type="Proteomes" id="UP001460270"/>
    </source>
</evidence>
<dbReference type="Proteomes" id="UP001460270">
    <property type="component" value="Unassembled WGS sequence"/>
</dbReference>
<gene>
    <name evidence="1" type="ORF">WMY93_011340</name>
</gene>
<dbReference type="InterPro" id="IPR043502">
    <property type="entry name" value="DNA/RNA_pol_sf"/>
</dbReference>
<reference evidence="2" key="1">
    <citation type="submission" date="2024-04" db="EMBL/GenBank/DDBJ databases">
        <title>Salinicola lusitanus LLJ914,a marine bacterium isolated from the Okinawa Trough.</title>
        <authorList>
            <person name="Li J."/>
        </authorList>
    </citation>
    <scope>NUCLEOTIDE SEQUENCE [LARGE SCALE GENOMIC DNA]</scope>
</reference>
<organism evidence="1 2">
    <name type="scientific">Mugilogobius chulae</name>
    <name type="common">yellowstripe goby</name>
    <dbReference type="NCBI Taxonomy" id="88201"/>
    <lineage>
        <taxon>Eukaryota</taxon>
        <taxon>Metazoa</taxon>
        <taxon>Chordata</taxon>
        <taxon>Craniata</taxon>
        <taxon>Vertebrata</taxon>
        <taxon>Euteleostomi</taxon>
        <taxon>Actinopterygii</taxon>
        <taxon>Neopterygii</taxon>
        <taxon>Teleostei</taxon>
        <taxon>Neoteleostei</taxon>
        <taxon>Acanthomorphata</taxon>
        <taxon>Gobiaria</taxon>
        <taxon>Gobiiformes</taxon>
        <taxon>Gobioidei</taxon>
        <taxon>Gobiidae</taxon>
        <taxon>Gobionellinae</taxon>
        <taxon>Mugilogobius</taxon>
    </lineage>
</organism>
<dbReference type="Gene3D" id="3.30.70.270">
    <property type="match status" value="1"/>
</dbReference>
<evidence type="ECO:0000313" key="1">
    <source>
        <dbReference type="EMBL" id="KAK7915579.1"/>
    </source>
</evidence>
<comment type="caution">
    <text evidence="1">The sequence shown here is derived from an EMBL/GenBank/DDBJ whole genome shotgun (WGS) entry which is preliminary data.</text>
</comment>
<dbReference type="AlphaFoldDB" id="A0AAW0PB90"/>
<proteinExistence type="predicted"/>
<protein>
    <submittedName>
        <fullName evidence="1">Uncharacterized protein</fullName>
    </submittedName>
</protein>
<keyword evidence="2" id="KW-1185">Reference proteome</keyword>
<name>A0AAW0PB90_9GOBI</name>
<dbReference type="EMBL" id="JBBPFD010000008">
    <property type="protein sequence ID" value="KAK7915579.1"/>
    <property type="molecule type" value="Genomic_DNA"/>
</dbReference>
<dbReference type="InterPro" id="IPR043128">
    <property type="entry name" value="Rev_trsase/Diguanyl_cyclase"/>
</dbReference>